<dbReference type="EMBL" id="CAJOBJ010078611">
    <property type="protein sequence ID" value="CAF4490843.1"/>
    <property type="molecule type" value="Genomic_DNA"/>
</dbReference>
<organism evidence="2 4">
    <name type="scientific">Rotaria magnacalcarata</name>
    <dbReference type="NCBI Taxonomy" id="392030"/>
    <lineage>
        <taxon>Eukaryota</taxon>
        <taxon>Metazoa</taxon>
        <taxon>Spiralia</taxon>
        <taxon>Gnathifera</taxon>
        <taxon>Rotifera</taxon>
        <taxon>Eurotatoria</taxon>
        <taxon>Bdelloidea</taxon>
        <taxon>Philodinida</taxon>
        <taxon>Philodinidae</taxon>
        <taxon>Rotaria</taxon>
    </lineage>
</organism>
<accession>A0A8S2X187</accession>
<dbReference type="EMBL" id="CAJOBI010073869">
    <property type="protein sequence ID" value="CAF4470123.1"/>
    <property type="molecule type" value="Genomic_DNA"/>
</dbReference>
<gene>
    <name evidence="3" type="ORF">GIL414_LOCUS34257</name>
    <name evidence="2" type="ORF">SMN809_LOCUS33549</name>
</gene>
<reference evidence="2" key="1">
    <citation type="submission" date="2021-02" db="EMBL/GenBank/DDBJ databases">
        <authorList>
            <person name="Nowell W R."/>
        </authorList>
    </citation>
    <scope>NUCLEOTIDE SEQUENCE</scope>
</reference>
<evidence type="ECO:0000313" key="2">
    <source>
        <dbReference type="EMBL" id="CAF4470123.1"/>
    </source>
</evidence>
<feature type="compositionally biased region" description="Low complexity" evidence="1">
    <location>
        <begin position="69"/>
        <end position="84"/>
    </location>
</feature>
<dbReference type="Proteomes" id="UP000681720">
    <property type="component" value="Unassembled WGS sequence"/>
</dbReference>
<evidence type="ECO:0000313" key="4">
    <source>
        <dbReference type="Proteomes" id="UP000676336"/>
    </source>
</evidence>
<comment type="caution">
    <text evidence="2">The sequence shown here is derived from an EMBL/GenBank/DDBJ whole genome shotgun (WGS) entry which is preliminary data.</text>
</comment>
<sequence>SADTSQNHRRLSSSMPIDIASLISLQSVPNVTPPQQQVIFIEASQQAQRILNHESNSNLPPLTINIPNSLSSSTGSSISAGSST</sequence>
<feature type="non-terminal residue" evidence="2">
    <location>
        <position position="1"/>
    </location>
</feature>
<name>A0A8S2X187_9BILA</name>
<feature type="non-terminal residue" evidence="2">
    <location>
        <position position="84"/>
    </location>
</feature>
<feature type="region of interest" description="Disordered" evidence="1">
    <location>
        <begin position="60"/>
        <end position="84"/>
    </location>
</feature>
<proteinExistence type="predicted"/>
<evidence type="ECO:0000256" key="1">
    <source>
        <dbReference type="SAM" id="MobiDB-lite"/>
    </source>
</evidence>
<evidence type="ECO:0000313" key="3">
    <source>
        <dbReference type="EMBL" id="CAF4490843.1"/>
    </source>
</evidence>
<dbReference type="Proteomes" id="UP000676336">
    <property type="component" value="Unassembled WGS sequence"/>
</dbReference>
<dbReference type="AlphaFoldDB" id="A0A8S2X187"/>
<protein>
    <submittedName>
        <fullName evidence="2">Uncharacterized protein</fullName>
    </submittedName>
</protein>